<evidence type="ECO:0000256" key="5">
    <source>
        <dbReference type="RuleBase" id="RU000489"/>
    </source>
</evidence>
<dbReference type="AlphaFoldDB" id="A0A5C1I4F8"/>
<dbReference type="InterPro" id="IPR001223">
    <property type="entry name" value="Glyco_hydro18_cat"/>
</dbReference>
<dbReference type="GO" id="GO:0008061">
    <property type="term" value="F:chitin binding"/>
    <property type="evidence" value="ECO:0007669"/>
    <property type="project" value="InterPro"/>
</dbReference>
<accession>A0A5C1I4F8</accession>
<dbReference type="InterPro" id="IPR008999">
    <property type="entry name" value="Actin-crosslinking"/>
</dbReference>
<feature type="domain" description="GH18" evidence="8">
    <location>
        <begin position="86"/>
        <end position="363"/>
    </location>
</feature>
<dbReference type="CDD" id="cd23342">
    <property type="entry name" value="beta-trefoil_FSCN_ZgPorA-like"/>
    <property type="match status" value="1"/>
</dbReference>
<dbReference type="EMBL" id="CP043450">
    <property type="protein sequence ID" value="QEM12674.1"/>
    <property type="molecule type" value="Genomic_DNA"/>
</dbReference>
<dbReference type="SMART" id="SM00636">
    <property type="entry name" value="Glyco_18"/>
    <property type="match status" value="1"/>
</dbReference>
<dbReference type="GO" id="GO:0008843">
    <property type="term" value="F:endochitinase activity"/>
    <property type="evidence" value="ECO:0007669"/>
    <property type="project" value="UniProtKB-EC"/>
</dbReference>
<sequence length="495" mass="52580">MNVDKHSPATTHSIAPPLKRGSKKHIQLPINQIMKTTLNSRLLWCIAVVFFALSSCRKDNFSANQPNAPVDNAPQKSVAVEAVPGFKVVGYLPSWAGAVSAVQFSKLTHINYAFVPPTPSGGIGAVDNVSKLQSLVSTGHANNVKVLVSFGGWNNGDDSAFETLAANATSRTNFVNNLVSFANQYNLDGIDIDWEYPDDGASANNYAALMSQLSTALHNQGKLLTAAVISNDGSSVLNSVFGYVDFLNLMAYDGDGSNHSPYALAQASLNYWIGRGLPKAKAILGVPFYGREPYTSYADILAGGGSPNSDTWNGIGYNGIPTIKSKTTLAINQGGGIMMWELSQDVTGANSLLSAINSVINGSTTPPSSPPIGTVISLKGFNNLYVSGENGTQAMNCNRTTAGDWEHFTVLDAGGGKIYLRSMGKYVSSENGTQAITCNRTTPGDWEKFDWIVTTDGKITLRGNNGKFISSENGTQAMTCNRAAASGWEAFGLNQ</sequence>
<dbReference type="Pfam" id="PF00704">
    <property type="entry name" value="Glyco_hydro_18"/>
    <property type="match status" value="1"/>
</dbReference>
<dbReference type="PROSITE" id="PS51910">
    <property type="entry name" value="GH18_2"/>
    <property type="match status" value="1"/>
</dbReference>
<dbReference type="InterPro" id="IPR050314">
    <property type="entry name" value="Glycosyl_Hydrlase_18"/>
</dbReference>
<evidence type="ECO:0000259" key="8">
    <source>
        <dbReference type="PROSITE" id="PS51910"/>
    </source>
</evidence>
<dbReference type="PROSITE" id="PS01095">
    <property type="entry name" value="GH18_1"/>
    <property type="match status" value="1"/>
</dbReference>
<reference evidence="9" key="1">
    <citation type="submission" date="2019-08" db="EMBL/GenBank/DDBJ databases">
        <title>Comparative genome analysis confer to the adaptation heavy metal polluted environment.</title>
        <authorList>
            <person name="Li Y."/>
        </authorList>
    </citation>
    <scope>NUCLEOTIDE SEQUENCE [LARGE SCALE GENOMIC DNA]</scope>
    <source>
        <strain evidence="9">P1</strain>
    </source>
</reference>
<evidence type="ECO:0000256" key="1">
    <source>
        <dbReference type="ARBA" id="ARBA00000822"/>
    </source>
</evidence>
<dbReference type="Gene3D" id="2.80.10.50">
    <property type="match status" value="1"/>
</dbReference>
<evidence type="ECO:0000256" key="7">
    <source>
        <dbReference type="SAM" id="MobiDB-lite"/>
    </source>
</evidence>
<dbReference type="EC" id="3.2.1.14" evidence="2"/>
<evidence type="ECO:0000256" key="3">
    <source>
        <dbReference type="ARBA" id="ARBA00022801"/>
    </source>
</evidence>
<dbReference type="PANTHER" id="PTHR11177">
    <property type="entry name" value="CHITINASE"/>
    <property type="match status" value="1"/>
</dbReference>
<evidence type="ECO:0000256" key="2">
    <source>
        <dbReference type="ARBA" id="ARBA00012729"/>
    </source>
</evidence>
<name>A0A5C1I4F8_9SPHI</name>
<evidence type="ECO:0000313" key="10">
    <source>
        <dbReference type="Proteomes" id="UP000251402"/>
    </source>
</evidence>
<keyword evidence="3 5" id="KW-0378">Hydrolase</keyword>
<feature type="region of interest" description="Disordered" evidence="7">
    <location>
        <begin position="1"/>
        <end position="20"/>
    </location>
</feature>
<dbReference type="KEGG" id="mrub:DEO27_022565"/>
<comment type="catalytic activity">
    <reaction evidence="1">
        <text>Random endo-hydrolysis of N-acetyl-beta-D-glucosaminide (1-&gt;4)-beta-linkages in chitin and chitodextrins.</text>
        <dbReference type="EC" id="3.2.1.14"/>
    </reaction>
</comment>
<proteinExistence type="inferred from homology"/>
<keyword evidence="4 5" id="KW-0326">Glycosidase</keyword>
<dbReference type="InterPro" id="IPR001579">
    <property type="entry name" value="Glyco_hydro_18_chit_AS"/>
</dbReference>
<dbReference type="GO" id="GO:0005975">
    <property type="term" value="P:carbohydrate metabolic process"/>
    <property type="evidence" value="ECO:0007669"/>
    <property type="project" value="InterPro"/>
</dbReference>
<keyword evidence="10" id="KW-1185">Reference proteome</keyword>
<dbReference type="Proteomes" id="UP000251402">
    <property type="component" value="Chromosome"/>
</dbReference>
<dbReference type="PANTHER" id="PTHR11177:SF317">
    <property type="entry name" value="CHITINASE 12-RELATED"/>
    <property type="match status" value="1"/>
</dbReference>
<dbReference type="InterPro" id="IPR011583">
    <property type="entry name" value="Chitinase_II/V-like_cat"/>
</dbReference>
<dbReference type="InterPro" id="IPR017853">
    <property type="entry name" value="GH"/>
</dbReference>
<dbReference type="GO" id="GO:0005576">
    <property type="term" value="C:extracellular region"/>
    <property type="evidence" value="ECO:0007669"/>
    <property type="project" value="TreeGrafter"/>
</dbReference>
<gene>
    <name evidence="9" type="ORF">DEO27_022565</name>
</gene>
<evidence type="ECO:0000256" key="6">
    <source>
        <dbReference type="RuleBase" id="RU004453"/>
    </source>
</evidence>
<dbReference type="GO" id="GO:0006032">
    <property type="term" value="P:chitin catabolic process"/>
    <property type="evidence" value="ECO:0007669"/>
    <property type="project" value="TreeGrafter"/>
</dbReference>
<dbReference type="Gene3D" id="3.20.20.80">
    <property type="entry name" value="Glycosidases"/>
    <property type="match status" value="1"/>
</dbReference>
<dbReference type="Gene3D" id="3.40.5.30">
    <property type="entry name" value="(Trans)glycosidases - domain 2"/>
    <property type="match status" value="1"/>
</dbReference>
<comment type="similarity">
    <text evidence="6">Belongs to the glycosyl hydrolase 18 family.</text>
</comment>
<organism evidence="9 10">
    <name type="scientific">Mucilaginibacter rubeus</name>
    <dbReference type="NCBI Taxonomy" id="2027860"/>
    <lineage>
        <taxon>Bacteria</taxon>
        <taxon>Pseudomonadati</taxon>
        <taxon>Bacteroidota</taxon>
        <taxon>Sphingobacteriia</taxon>
        <taxon>Sphingobacteriales</taxon>
        <taxon>Sphingobacteriaceae</taxon>
        <taxon>Mucilaginibacter</taxon>
    </lineage>
</organism>
<evidence type="ECO:0000313" key="9">
    <source>
        <dbReference type="EMBL" id="QEM12674.1"/>
    </source>
</evidence>
<dbReference type="OrthoDB" id="9775889at2"/>
<protein>
    <recommendedName>
        <fullName evidence="2">chitinase</fullName>
        <ecNumber evidence="2">3.2.1.14</ecNumber>
    </recommendedName>
</protein>
<dbReference type="SUPFAM" id="SSF50405">
    <property type="entry name" value="Actin-crosslinking proteins"/>
    <property type="match status" value="1"/>
</dbReference>
<evidence type="ECO:0000256" key="4">
    <source>
        <dbReference type="ARBA" id="ARBA00023295"/>
    </source>
</evidence>
<dbReference type="SUPFAM" id="SSF51445">
    <property type="entry name" value="(Trans)glycosidases"/>
    <property type="match status" value="1"/>
</dbReference>